<feature type="transmembrane region" description="Helical" evidence="6">
    <location>
        <begin position="329"/>
        <end position="348"/>
    </location>
</feature>
<gene>
    <name evidence="7" type="ORF">BXT86_01175</name>
</gene>
<feature type="transmembrane region" description="Helical" evidence="6">
    <location>
        <begin position="93"/>
        <end position="117"/>
    </location>
</feature>
<feature type="transmembrane region" description="Helical" evidence="6">
    <location>
        <begin position="393"/>
        <end position="411"/>
    </location>
</feature>
<evidence type="ECO:0000313" key="8">
    <source>
        <dbReference type="Proteomes" id="UP000191663"/>
    </source>
</evidence>
<evidence type="ECO:0000256" key="6">
    <source>
        <dbReference type="SAM" id="Phobius"/>
    </source>
</evidence>
<evidence type="ECO:0000256" key="4">
    <source>
        <dbReference type="ARBA" id="ARBA00022989"/>
    </source>
</evidence>
<feature type="transmembrane region" description="Helical" evidence="6">
    <location>
        <begin position="229"/>
        <end position="255"/>
    </location>
</feature>
<feature type="transmembrane region" description="Helical" evidence="6">
    <location>
        <begin position="369"/>
        <end position="387"/>
    </location>
</feature>
<evidence type="ECO:0000313" key="7">
    <source>
        <dbReference type="EMBL" id="OPX18439.1"/>
    </source>
</evidence>
<dbReference type="GO" id="GO:0005886">
    <property type="term" value="C:plasma membrane"/>
    <property type="evidence" value="ECO:0007669"/>
    <property type="project" value="UniProtKB-SubCell"/>
</dbReference>
<dbReference type="Pfam" id="PF01943">
    <property type="entry name" value="Polysacc_synt"/>
    <property type="match status" value="1"/>
</dbReference>
<proteinExistence type="predicted"/>
<feature type="transmembrane region" description="Helical" evidence="6">
    <location>
        <begin position="62"/>
        <end position="81"/>
    </location>
</feature>
<comment type="subcellular location">
    <subcellularLocation>
        <location evidence="1">Cell membrane</location>
        <topology evidence="1">Multi-pass membrane protein</topology>
    </subcellularLocation>
</comment>
<feature type="transmembrane region" description="Helical" evidence="6">
    <location>
        <begin position="188"/>
        <end position="208"/>
    </location>
</feature>
<protein>
    <recommendedName>
        <fullName evidence="9">Polysaccharide biosynthesis protein C-terminal domain-containing protein</fullName>
    </recommendedName>
</protein>
<name>A0A1V4QGF4_UNCW3</name>
<feature type="transmembrane region" description="Helical" evidence="6">
    <location>
        <begin position="261"/>
        <end position="285"/>
    </location>
</feature>
<evidence type="ECO:0008006" key="9">
    <source>
        <dbReference type="Google" id="ProtNLM"/>
    </source>
</evidence>
<keyword evidence="2" id="KW-1003">Cell membrane</keyword>
<dbReference type="InterPro" id="IPR002797">
    <property type="entry name" value="Polysacc_synth"/>
</dbReference>
<dbReference type="Proteomes" id="UP000191663">
    <property type="component" value="Unassembled WGS sequence"/>
</dbReference>
<accession>A0A1V4QGF4</accession>
<feature type="transmembrane region" description="Helical" evidence="6">
    <location>
        <begin position="297"/>
        <end position="317"/>
    </location>
</feature>
<evidence type="ECO:0000256" key="5">
    <source>
        <dbReference type="ARBA" id="ARBA00023136"/>
    </source>
</evidence>
<organism evidence="7 8">
    <name type="scientific">candidate division WOR-3 bacterium 4484_100</name>
    <dbReference type="NCBI Taxonomy" id="1936077"/>
    <lineage>
        <taxon>Bacteria</taxon>
        <taxon>Bacteria division WOR-3</taxon>
    </lineage>
</organism>
<feature type="transmembrane region" description="Helical" evidence="6">
    <location>
        <begin position="22"/>
        <end position="42"/>
    </location>
</feature>
<dbReference type="PANTHER" id="PTHR30250:SF11">
    <property type="entry name" value="O-ANTIGEN TRANSPORTER-RELATED"/>
    <property type="match status" value="1"/>
</dbReference>
<evidence type="ECO:0000256" key="3">
    <source>
        <dbReference type="ARBA" id="ARBA00022692"/>
    </source>
</evidence>
<dbReference type="EMBL" id="MUKB01000014">
    <property type="protein sequence ID" value="OPX18439.1"/>
    <property type="molecule type" value="Genomic_DNA"/>
</dbReference>
<evidence type="ECO:0000256" key="2">
    <source>
        <dbReference type="ARBA" id="ARBA00022475"/>
    </source>
</evidence>
<keyword evidence="4 6" id="KW-1133">Transmembrane helix</keyword>
<feature type="transmembrane region" description="Helical" evidence="6">
    <location>
        <begin position="159"/>
        <end position="182"/>
    </location>
</feature>
<evidence type="ECO:0000256" key="1">
    <source>
        <dbReference type="ARBA" id="ARBA00004651"/>
    </source>
</evidence>
<keyword evidence="5 6" id="KW-0472">Membrane</keyword>
<sequence>MTDGSSIVNIFSFGNQRRTKQIISLYSSLTFGILISICVSVINTRLLGPKQYGDLKFLQNMFIFISTFLTLGIFVSGARLLASKENEKIKRQLIGSLYILASIISVVLIIIVFIFSFFEEQIFNNKLGLIIRVFSPLLFVFPFQLCLQNIMQGDNKIYALSIFNIAPRILYIIMVLVISLLTHISLTYVLGIQFLSLAILIFVMAIHFKPEFINFKKISSIIWQENKTYGLQVYIGMLVGVASAQLAGLSIGYFIDNTNVGFFSLALTSTMPLTMIPSAVGITFFKDFANSSSIPKRATLVTIILSLIGLFIFLLFIEKVILLLYTSEYLPVVSLAYLVSFGSILHGFGDYINKFLGAHGKGKALRNGAIVVGFSNIIGYIVLVRMIGVKGAAITKIISGLTYCVMMLYFYRYFRKNYRKNDGNLLV</sequence>
<keyword evidence="3 6" id="KW-0812">Transmembrane</keyword>
<dbReference type="InterPro" id="IPR050833">
    <property type="entry name" value="Poly_Biosynth_Transport"/>
</dbReference>
<feature type="transmembrane region" description="Helical" evidence="6">
    <location>
        <begin position="129"/>
        <end position="147"/>
    </location>
</feature>
<dbReference type="PANTHER" id="PTHR30250">
    <property type="entry name" value="PST FAMILY PREDICTED COLANIC ACID TRANSPORTER"/>
    <property type="match status" value="1"/>
</dbReference>
<dbReference type="AlphaFoldDB" id="A0A1V4QGF4"/>
<comment type="caution">
    <text evidence="7">The sequence shown here is derived from an EMBL/GenBank/DDBJ whole genome shotgun (WGS) entry which is preliminary data.</text>
</comment>
<reference evidence="8" key="1">
    <citation type="submission" date="2017-01" db="EMBL/GenBank/DDBJ databases">
        <title>Novel pathways for hydrocarbon cycling and metabolic interdependencies in hydrothermal sediment communities.</title>
        <authorList>
            <person name="Dombrowski N."/>
            <person name="Seitz K."/>
            <person name="Teske A."/>
            <person name="Baker B."/>
        </authorList>
    </citation>
    <scope>NUCLEOTIDE SEQUENCE [LARGE SCALE GENOMIC DNA]</scope>
</reference>